<dbReference type="Proteomes" id="UP000270581">
    <property type="component" value="Unassembled WGS sequence"/>
</dbReference>
<reference evidence="3 4" key="1">
    <citation type="submission" date="2018-11" db="EMBL/GenBank/DDBJ databases">
        <title>Genome sequences of Natronomonas sp. CBA1133.</title>
        <authorList>
            <person name="Roh S.W."/>
            <person name="Cha I.-T."/>
        </authorList>
    </citation>
    <scope>NUCLEOTIDE SEQUENCE [LARGE SCALE GENOMIC DNA]</scope>
    <source>
        <strain evidence="3 4">CBA1133</strain>
    </source>
</reference>
<evidence type="ECO:0000259" key="2">
    <source>
        <dbReference type="Pfam" id="PF25933"/>
    </source>
</evidence>
<evidence type="ECO:0000313" key="3">
    <source>
        <dbReference type="EMBL" id="RNJ26217.1"/>
    </source>
</evidence>
<keyword evidence="4" id="KW-1185">Reference proteome</keyword>
<protein>
    <recommendedName>
        <fullName evidence="2">DUF7978 domain-containing protein</fullName>
    </recommendedName>
</protein>
<keyword evidence="1" id="KW-0472">Membrane</keyword>
<dbReference type="RefSeq" id="WP_075936114.1">
    <property type="nucleotide sequence ID" value="NZ_BDJH01000002.1"/>
</dbReference>
<proteinExistence type="predicted"/>
<evidence type="ECO:0000256" key="1">
    <source>
        <dbReference type="SAM" id="Phobius"/>
    </source>
</evidence>
<gene>
    <name evidence="3" type="ORF">Nmn1133_05695</name>
</gene>
<keyword evidence="1" id="KW-0812">Transmembrane</keyword>
<feature type="transmembrane region" description="Helical" evidence="1">
    <location>
        <begin position="126"/>
        <end position="146"/>
    </location>
</feature>
<organism evidence="3 4">
    <name type="scientific">Halosegnis longus</name>
    <dbReference type="NCBI Taxonomy" id="2216012"/>
    <lineage>
        <taxon>Archaea</taxon>
        <taxon>Methanobacteriati</taxon>
        <taxon>Methanobacteriota</taxon>
        <taxon>Stenosarchaea group</taxon>
        <taxon>Halobacteria</taxon>
        <taxon>Halobacteriales</taxon>
        <taxon>Natronomonadaceae</taxon>
        <taxon>Halosegnis</taxon>
    </lineage>
</organism>
<comment type="caution">
    <text evidence="3">The sequence shown here is derived from an EMBL/GenBank/DDBJ whole genome shotgun (WGS) entry which is preliminary data.</text>
</comment>
<evidence type="ECO:0000313" key="4">
    <source>
        <dbReference type="Proteomes" id="UP000270581"/>
    </source>
</evidence>
<dbReference type="Pfam" id="PF25933">
    <property type="entry name" value="DUF7978"/>
    <property type="match status" value="1"/>
</dbReference>
<feature type="transmembrane region" description="Helical" evidence="1">
    <location>
        <begin position="158"/>
        <end position="181"/>
    </location>
</feature>
<dbReference type="EMBL" id="RJJC01000001">
    <property type="protein sequence ID" value="RNJ26217.1"/>
    <property type="molecule type" value="Genomic_DNA"/>
</dbReference>
<accession>A0AAJ4R8K9</accession>
<dbReference type="AlphaFoldDB" id="A0AAJ4R8K9"/>
<sequence length="187" mass="18375">MSTRIDRNDVPVVSGVVAGVAAWVVGYVLTYAVTAGSIRNSLIGQLLQNSDGGGVPQAVGLVFYNAHFVQTVVEAGFLGSSAVSFIGGENGFTPVLYVVPVVVLLAAGVAVAVQSDADDAAAGAKAGGTVAVGYLVVSVVGVFIMQVGSGSTSAAPDLVTGIVLAGVLYPAIVGVVGGALGGELVDR</sequence>
<dbReference type="InterPro" id="IPR058284">
    <property type="entry name" value="DUF7978"/>
</dbReference>
<feature type="domain" description="DUF7978" evidence="2">
    <location>
        <begin position="6"/>
        <end position="182"/>
    </location>
</feature>
<keyword evidence="1" id="KW-1133">Transmembrane helix</keyword>
<name>A0AAJ4R8K9_9EURY</name>
<feature type="transmembrane region" description="Helical" evidence="1">
    <location>
        <begin position="12"/>
        <end position="33"/>
    </location>
</feature>
<feature type="transmembrane region" description="Helical" evidence="1">
    <location>
        <begin position="95"/>
        <end position="114"/>
    </location>
</feature>